<comment type="caution">
    <text evidence="2">The sequence shown here is derived from an EMBL/GenBank/DDBJ whole genome shotgun (WGS) entry which is preliminary data.</text>
</comment>
<sequence>MGLIFLFMSVVFAVTEVGNMFLHFWYTNVFAGCWTSVILFHYTITVFINNCGSMRRLKKYAIFSSILLILSLAALIGFDILFIVRPETCLLTSNCTEQAVFLSPEFIFDISILAEYNQQELKQLIFFIQLGCAAFCLCACIIYLMKECCCTSIQVHDTGRASRSNNTISSLAAQTPIRPRSEKKTESVNLKTGKHIPIWSTSNPITIQISIAPPF</sequence>
<feature type="transmembrane region" description="Helical" evidence="1">
    <location>
        <begin position="60"/>
        <end position="84"/>
    </location>
</feature>
<evidence type="ECO:0000256" key="1">
    <source>
        <dbReference type="SAM" id="Phobius"/>
    </source>
</evidence>
<organism evidence="2 3">
    <name type="scientific">Adineta ricciae</name>
    <name type="common">Rotifer</name>
    <dbReference type="NCBI Taxonomy" id="249248"/>
    <lineage>
        <taxon>Eukaryota</taxon>
        <taxon>Metazoa</taxon>
        <taxon>Spiralia</taxon>
        <taxon>Gnathifera</taxon>
        <taxon>Rotifera</taxon>
        <taxon>Eurotatoria</taxon>
        <taxon>Bdelloidea</taxon>
        <taxon>Adinetida</taxon>
        <taxon>Adinetidae</taxon>
        <taxon>Adineta</taxon>
    </lineage>
</organism>
<keyword evidence="1" id="KW-1133">Transmembrane helix</keyword>
<keyword evidence="1" id="KW-0812">Transmembrane</keyword>
<name>A0A815KZN6_ADIRI</name>
<evidence type="ECO:0000313" key="3">
    <source>
        <dbReference type="Proteomes" id="UP000663828"/>
    </source>
</evidence>
<keyword evidence="3" id="KW-1185">Reference proteome</keyword>
<gene>
    <name evidence="2" type="ORF">XAT740_LOCUS34261</name>
</gene>
<feature type="transmembrane region" description="Helical" evidence="1">
    <location>
        <begin position="23"/>
        <end position="48"/>
    </location>
</feature>
<keyword evidence="1" id="KW-0472">Membrane</keyword>
<accession>A0A815KZN6</accession>
<evidence type="ECO:0000313" key="2">
    <source>
        <dbReference type="EMBL" id="CAF1403184.1"/>
    </source>
</evidence>
<proteinExistence type="predicted"/>
<dbReference type="Proteomes" id="UP000663828">
    <property type="component" value="Unassembled WGS sequence"/>
</dbReference>
<feature type="transmembrane region" description="Helical" evidence="1">
    <location>
        <begin position="124"/>
        <end position="144"/>
    </location>
</feature>
<protein>
    <submittedName>
        <fullName evidence="2">Uncharacterized protein</fullName>
    </submittedName>
</protein>
<dbReference type="AlphaFoldDB" id="A0A815KZN6"/>
<reference evidence="2" key="1">
    <citation type="submission" date="2021-02" db="EMBL/GenBank/DDBJ databases">
        <authorList>
            <person name="Nowell W R."/>
        </authorList>
    </citation>
    <scope>NUCLEOTIDE SEQUENCE</scope>
</reference>
<dbReference type="EMBL" id="CAJNOR010003333">
    <property type="protein sequence ID" value="CAF1403184.1"/>
    <property type="molecule type" value="Genomic_DNA"/>
</dbReference>